<dbReference type="SMART" id="SM00341">
    <property type="entry name" value="HRDC"/>
    <property type="match status" value="1"/>
</dbReference>
<evidence type="ECO:0000256" key="3">
    <source>
        <dbReference type="ARBA" id="ARBA00022763"/>
    </source>
</evidence>
<evidence type="ECO:0000256" key="11">
    <source>
        <dbReference type="ARBA" id="ARBA00048988"/>
    </source>
</evidence>
<dbReference type="GO" id="GO:0005524">
    <property type="term" value="F:ATP binding"/>
    <property type="evidence" value="ECO:0007669"/>
    <property type="project" value="UniProtKB-UniRule"/>
</dbReference>
<dbReference type="InterPro" id="IPR044876">
    <property type="entry name" value="HRDC_dom_sf"/>
</dbReference>
<dbReference type="InterPro" id="IPR010997">
    <property type="entry name" value="HRDC-like_sf"/>
</dbReference>
<dbReference type="Pfam" id="PF13361">
    <property type="entry name" value="UvrD_C"/>
    <property type="match status" value="2"/>
</dbReference>
<comment type="catalytic activity">
    <reaction evidence="9">
        <text>Couples ATP hydrolysis with the unwinding of duplex DNA by translocating in the 3'-5' direction.</text>
        <dbReference type="EC" id="5.6.2.4"/>
    </reaction>
</comment>
<evidence type="ECO:0000256" key="5">
    <source>
        <dbReference type="ARBA" id="ARBA00022806"/>
    </source>
</evidence>
<accession>A0A3G6J4Y1</accession>
<keyword evidence="17" id="KW-1185">Reference proteome</keyword>
<evidence type="ECO:0000256" key="12">
    <source>
        <dbReference type="PROSITE-ProRule" id="PRU00560"/>
    </source>
</evidence>
<keyword evidence="6 12" id="KW-0067">ATP-binding</keyword>
<dbReference type="InterPro" id="IPR014016">
    <property type="entry name" value="UvrD-like_ATP-bd"/>
</dbReference>
<evidence type="ECO:0000256" key="4">
    <source>
        <dbReference type="ARBA" id="ARBA00022801"/>
    </source>
</evidence>
<name>A0A3G6J4Y1_9CORY</name>
<dbReference type="GO" id="GO:0000725">
    <property type="term" value="P:recombinational repair"/>
    <property type="evidence" value="ECO:0007669"/>
    <property type="project" value="TreeGrafter"/>
</dbReference>
<dbReference type="AlphaFoldDB" id="A0A3G6J4Y1"/>
<dbReference type="Pfam" id="PF00580">
    <property type="entry name" value="UvrD-helicase"/>
    <property type="match status" value="1"/>
</dbReference>
<dbReference type="KEGG" id="ccho:CCHOA_02625"/>
<dbReference type="InterPro" id="IPR013986">
    <property type="entry name" value="DExx_box_DNA_helicase_dom_sf"/>
</dbReference>
<dbReference type="EMBL" id="CP033896">
    <property type="protein sequence ID" value="AZA12942.1"/>
    <property type="molecule type" value="Genomic_DNA"/>
</dbReference>
<dbReference type="PROSITE" id="PS51217">
    <property type="entry name" value="UVRD_HELICASE_CTER"/>
    <property type="match status" value="1"/>
</dbReference>
<gene>
    <name evidence="16" type="primary">uvrD2</name>
    <name evidence="16" type="ORF">CCHOA_02625</name>
</gene>
<organism evidence="16 17">
    <name type="scientific">Corynebacterium choanae</name>
    <dbReference type="NCBI Taxonomy" id="1862358"/>
    <lineage>
        <taxon>Bacteria</taxon>
        <taxon>Bacillati</taxon>
        <taxon>Actinomycetota</taxon>
        <taxon>Actinomycetes</taxon>
        <taxon>Mycobacteriales</taxon>
        <taxon>Corynebacteriaceae</taxon>
        <taxon>Corynebacterium</taxon>
    </lineage>
</organism>
<evidence type="ECO:0000259" key="14">
    <source>
        <dbReference type="PROSITE" id="PS51198"/>
    </source>
</evidence>
<keyword evidence="3" id="KW-0227">DNA damage</keyword>
<dbReference type="PROSITE" id="PS50967">
    <property type="entry name" value="HRDC"/>
    <property type="match status" value="1"/>
</dbReference>
<keyword evidence="7" id="KW-0234">DNA repair</keyword>
<evidence type="ECO:0000256" key="10">
    <source>
        <dbReference type="ARBA" id="ARBA00034808"/>
    </source>
</evidence>
<dbReference type="GO" id="GO:0003677">
    <property type="term" value="F:DNA binding"/>
    <property type="evidence" value="ECO:0007669"/>
    <property type="project" value="InterPro"/>
</dbReference>
<feature type="binding site" evidence="12">
    <location>
        <begin position="27"/>
        <end position="34"/>
    </location>
    <ligand>
        <name>ATP</name>
        <dbReference type="ChEBI" id="CHEBI:30616"/>
    </ligand>
</feature>
<proteinExistence type="inferred from homology"/>
<evidence type="ECO:0000259" key="13">
    <source>
        <dbReference type="PROSITE" id="PS50967"/>
    </source>
</evidence>
<protein>
    <recommendedName>
        <fullName evidence="10">DNA 3'-5' helicase</fullName>
        <ecNumber evidence="10">5.6.2.4</ecNumber>
    </recommendedName>
</protein>
<dbReference type="EC" id="5.6.2.4" evidence="10"/>
<evidence type="ECO:0000256" key="1">
    <source>
        <dbReference type="ARBA" id="ARBA00009922"/>
    </source>
</evidence>
<comment type="similarity">
    <text evidence="1">Belongs to the helicase family. UvrD subfamily.</text>
</comment>
<dbReference type="CDD" id="cd18807">
    <property type="entry name" value="SF1_C_UvrD"/>
    <property type="match status" value="1"/>
</dbReference>
<feature type="domain" description="UvrD-like helicase C-terminal" evidence="15">
    <location>
        <begin position="289"/>
        <end position="544"/>
    </location>
</feature>
<evidence type="ECO:0000256" key="6">
    <source>
        <dbReference type="ARBA" id="ARBA00022840"/>
    </source>
</evidence>
<dbReference type="SUPFAM" id="SSF52540">
    <property type="entry name" value="P-loop containing nucleoside triphosphate hydrolases"/>
    <property type="match status" value="1"/>
</dbReference>
<dbReference type="Gene3D" id="3.40.50.300">
    <property type="entry name" value="P-loop containing nucleotide triphosphate hydrolases"/>
    <property type="match status" value="3"/>
</dbReference>
<dbReference type="InterPro" id="IPR000212">
    <property type="entry name" value="DNA_helicase_UvrD/REP"/>
</dbReference>
<dbReference type="GO" id="GO:0043138">
    <property type="term" value="F:3'-5' DNA helicase activity"/>
    <property type="evidence" value="ECO:0007669"/>
    <property type="project" value="UniProtKB-EC"/>
</dbReference>
<keyword evidence="8" id="KW-0413">Isomerase</keyword>
<evidence type="ECO:0000256" key="7">
    <source>
        <dbReference type="ARBA" id="ARBA00023204"/>
    </source>
</evidence>
<dbReference type="GO" id="GO:0016887">
    <property type="term" value="F:ATP hydrolysis activity"/>
    <property type="evidence" value="ECO:0007669"/>
    <property type="project" value="RHEA"/>
</dbReference>
<dbReference type="OrthoDB" id="9806690at2"/>
<evidence type="ECO:0000313" key="16">
    <source>
        <dbReference type="EMBL" id="AZA12942.1"/>
    </source>
</evidence>
<dbReference type="InterPro" id="IPR014017">
    <property type="entry name" value="DNA_helicase_UvrD-like_C"/>
</dbReference>
<dbReference type="PROSITE" id="PS51198">
    <property type="entry name" value="UVRD_HELICASE_ATP_BIND"/>
    <property type="match status" value="1"/>
</dbReference>
<keyword evidence="4 12" id="KW-0378">Hydrolase</keyword>
<feature type="domain" description="UvrD-like helicase ATP-binding" evidence="14">
    <location>
        <begin position="6"/>
        <end position="288"/>
    </location>
</feature>
<dbReference type="InterPro" id="IPR002121">
    <property type="entry name" value="HRDC_dom"/>
</dbReference>
<evidence type="ECO:0000259" key="15">
    <source>
        <dbReference type="PROSITE" id="PS51217"/>
    </source>
</evidence>
<feature type="domain" description="HRDC" evidence="13">
    <location>
        <begin position="617"/>
        <end position="691"/>
    </location>
</feature>
<dbReference type="GO" id="GO:0005829">
    <property type="term" value="C:cytosol"/>
    <property type="evidence" value="ECO:0007669"/>
    <property type="project" value="TreeGrafter"/>
</dbReference>
<dbReference type="RefSeq" id="WP_123926396.1">
    <property type="nucleotide sequence ID" value="NZ_CP033896.1"/>
</dbReference>
<dbReference type="PANTHER" id="PTHR11070">
    <property type="entry name" value="UVRD / RECB / PCRA DNA HELICASE FAMILY MEMBER"/>
    <property type="match status" value="1"/>
</dbReference>
<dbReference type="SUPFAM" id="SSF47819">
    <property type="entry name" value="HRDC-like"/>
    <property type="match status" value="1"/>
</dbReference>
<evidence type="ECO:0000313" key="17">
    <source>
        <dbReference type="Proteomes" id="UP000269019"/>
    </source>
</evidence>
<evidence type="ECO:0000256" key="2">
    <source>
        <dbReference type="ARBA" id="ARBA00022741"/>
    </source>
</evidence>
<dbReference type="PANTHER" id="PTHR11070:SF69">
    <property type="entry name" value="ATP-DEPENDENT DNA HELICASE UVRD2"/>
    <property type="match status" value="1"/>
</dbReference>
<dbReference type="Pfam" id="PF00570">
    <property type="entry name" value="HRDC"/>
    <property type="match status" value="1"/>
</dbReference>
<dbReference type="GO" id="GO:0033202">
    <property type="term" value="C:DNA helicase complex"/>
    <property type="evidence" value="ECO:0007669"/>
    <property type="project" value="TreeGrafter"/>
</dbReference>
<dbReference type="Proteomes" id="UP000269019">
    <property type="component" value="Chromosome"/>
</dbReference>
<keyword evidence="5 12" id="KW-0347">Helicase</keyword>
<reference evidence="16 17" key="1">
    <citation type="submission" date="2018-11" db="EMBL/GenBank/DDBJ databases">
        <authorList>
            <person name="Kleinhagauer T."/>
            <person name="Glaeser S.P."/>
            <person name="Spergser J."/>
            <person name="Ruckert C."/>
            <person name="Kaempfer P."/>
            <person name="Busse H.-J."/>
        </authorList>
    </citation>
    <scope>NUCLEOTIDE SEQUENCE [LARGE SCALE GENOMIC DNA]</scope>
    <source>
        <strain evidence="16 17">200CH</strain>
    </source>
</reference>
<dbReference type="Gene3D" id="1.10.10.160">
    <property type="match status" value="1"/>
</dbReference>
<sequence>MAISLEDLDADQRIAAEAPRGPVCILAGAGTGKTRTITYRIASLIDKGMVSPQRMLAVTYTRKAAQEMRDRLQSMGIQGGNIATFHSATLRQLTYFWPQIFGDLPWKLEPNLYPLVRQACGYAGIAQSQTAVRDVQAEIGWAKASLIGPDEYARKVSSFGHTPPVPPEQLAKAYKFYEDRKTRPEGMILDYDDLLIHTAAALEHSPAVAEEFRNQYRSFTVDEYQDVTPLQQRVLRGWLGQRDDLTVVGDANQTIYSFTGATPDFLLNFGRDFPQATIVRLQRDYRSTPQITDLANSVIAQAKGRVAGTRLQLQGMRPSGSEPVFSAHATQAQEAEYVAATIEQLLAKSVKPEEIAVLFRTNAQSEAYESALSRRNITYQVRGGDSFYQRPEIITAINALIAMAKDRRIPAQPDAETLTRLVDKTLRDAGLSRKEPDGFGAKERWRALQALHTLCQQIIDTKPGTTPFSLVTELKRRAEAQAHPTGAFVTLASIHSAKGLEWDVVFLVGLVEGNLPIRQAIQAGDYHIEEERRLLYVGVTRAREQLYLSWALAREEGQQASRNRTRFLDNIVDEAPQRAGGKQYGRRRKKLTHCKQCGLQLATPAERIVGRCEQCTGDTTTEVIDALRTWRLNLSRANNVPAWTVFTDATLLALAEALPSSESDLLAISGIGPMKVAEFGEDLIALLQQFR</sequence>
<keyword evidence="2 12" id="KW-0547">Nucleotide-binding</keyword>
<comment type="catalytic activity">
    <reaction evidence="11">
        <text>ATP + H2O = ADP + phosphate + H(+)</text>
        <dbReference type="Rhea" id="RHEA:13065"/>
        <dbReference type="ChEBI" id="CHEBI:15377"/>
        <dbReference type="ChEBI" id="CHEBI:15378"/>
        <dbReference type="ChEBI" id="CHEBI:30616"/>
        <dbReference type="ChEBI" id="CHEBI:43474"/>
        <dbReference type="ChEBI" id="CHEBI:456216"/>
        <dbReference type="EC" id="5.6.2.4"/>
    </reaction>
</comment>
<dbReference type="Gene3D" id="1.10.150.80">
    <property type="entry name" value="HRDC domain"/>
    <property type="match status" value="1"/>
</dbReference>
<evidence type="ECO:0000256" key="9">
    <source>
        <dbReference type="ARBA" id="ARBA00034617"/>
    </source>
</evidence>
<evidence type="ECO:0000256" key="8">
    <source>
        <dbReference type="ARBA" id="ARBA00023235"/>
    </source>
</evidence>
<dbReference type="InterPro" id="IPR027417">
    <property type="entry name" value="P-loop_NTPase"/>
</dbReference>
<dbReference type="CDD" id="cd17932">
    <property type="entry name" value="DEXQc_UvrD"/>
    <property type="match status" value="1"/>
</dbReference>